<dbReference type="PANTHER" id="PTHR14401:SF6">
    <property type="entry name" value="CENTROMERE PROTEIN K"/>
    <property type="match status" value="1"/>
</dbReference>
<dbReference type="AlphaFoldDB" id="A0AAV4DAV4"/>
<comment type="subcellular location">
    <subcellularLocation>
        <location evidence="2">Chromosome</location>
        <location evidence="2">Centromere</location>
    </subcellularLocation>
    <subcellularLocation>
        <location evidence="1">Nucleus</location>
    </subcellularLocation>
</comment>
<comment type="similarity">
    <text evidence="3">Belongs to the CENP-K/MCM22 family.</text>
</comment>
<evidence type="ECO:0000256" key="6">
    <source>
        <dbReference type="ARBA" id="ARBA00023242"/>
    </source>
</evidence>
<evidence type="ECO:0000256" key="7">
    <source>
        <dbReference type="ARBA" id="ARBA00023328"/>
    </source>
</evidence>
<dbReference type="InterPro" id="IPR020993">
    <property type="entry name" value="Centromere_CenpK"/>
</dbReference>
<evidence type="ECO:0000256" key="3">
    <source>
        <dbReference type="ARBA" id="ARBA00005795"/>
    </source>
</evidence>
<feature type="coiled-coil region" evidence="8">
    <location>
        <begin position="39"/>
        <end position="134"/>
    </location>
</feature>
<dbReference type="GO" id="GO:0005634">
    <property type="term" value="C:nucleus"/>
    <property type="evidence" value="ECO:0007669"/>
    <property type="project" value="UniProtKB-SubCell"/>
</dbReference>
<sequence>MDAEEVAKQCSQDWHQVKNIQTELQSSMAMPISSDDPLLHILQETEKRLKGELQGIKERELSAIPQNNEMQVLILQQEEQKALEEYREALAFLRAKRADIAEALEKSEAEFSQLKQMNVELKKKVNSLQQTEQEKSNSNSLEVVLSEMQAKVTRVGEADRYFKRALKNILATRCPTPDAAQVRRTLNESQDIDPNQVMDTKRMLGKLIEQTLNSPEQPYIELDNRAWPAQVEFLLRCQVAVQHPEDPKKIKLMPFHL</sequence>
<dbReference type="Pfam" id="PF11802">
    <property type="entry name" value="CENP-K"/>
    <property type="match status" value="1"/>
</dbReference>
<keyword evidence="6" id="KW-0539">Nucleus</keyword>
<comment type="caution">
    <text evidence="9">The sequence shown here is derived from an EMBL/GenBank/DDBJ whole genome shotgun (WGS) entry which is preliminary data.</text>
</comment>
<evidence type="ECO:0000256" key="4">
    <source>
        <dbReference type="ARBA" id="ARBA00022454"/>
    </source>
</evidence>
<dbReference type="EMBL" id="BLXT01007679">
    <property type="protein sequence ID" value="GFO41352.1"/>
    <property type="molecule type" value="Genomic_DNA"/>
</dbReference>
<protein>
    <submittedName>
        <fullName evidence="9">Centromere protein k-like</fullName>
    </submittedName>
</protein>
<proteinExistence type="inferred from homology"/>
<keyword evidence="10" id="KW-1185">Reference proteome</keyword>
<accession>A0AAV4DAV4</accession>
<dbReference type="GO" id="GO:0000775">
    <property type="term" value="C:chromosome, centromeric region"/>
    <property type="evidence" value="ECO:0007669"/>
    <property type="project" value="UniProtKB-SubCell"/>
</dbReference>
<dbReference type="GO" id="GO:0051382">
    <property type="term" value="P:kinetochore assembly"/>
    <property type="evidence" value="ECO:0007669"/>
    <property type="project" value="InterPro"/>
</dbReference>
<keyword evidence="5 8" id="KW-0175">Coiled coil</keyword>
<evidence type="ECO:0000313" key="10">
    <source>
        <dbReference type="Proteomes" id="UP000735302"/>
    </source>
</evidence>
<evidence type="ECO:0000256" key="5">
    <source>
        <dbReference type="ARBA" id="ARBA00023054"/>
    </source>
</evidence>
<name>A0AAV4DAV4_9GAST</name>
<organism evidence="9 10">
    <name type="scientific">Plakobranchus ocellatus</name>
    <dbReference type="NCBI Taxonomy" id="259542"/>
    <lineage>
        <taxon>Eukaryota</taxon>
        <taxon>Metazoa</taxon>
        <taxon>Spiralia</taxon>
        <taxon>Lophotrochozoa</taxon>
        <taxon>Mollusca</taxon>
        <taxon>Gastropoda</taxon>
        <taxon>Heterobranchia</taxon>
        <taxon>Euthyneura</taxon>
        <taxon>Panpulmonata</taxon>
        <taxon>Sacoglossa</taxon>
        <taxon>Placobranchoidea</taxon>
        <taxon>Plakobranchidae</taxon>
        <taxon>Plakobranchus</taxon>
    </lineage>
</organism>
<evidence type="ECO:0000256" key="8">
    <source>
        <dbReference type="SAM" id="Coils"/>
    </source>
</evidence>
<keyword evidence="7" id="KW-0137">Centromere</keyword>
<evidence type="ECO:0000313" key="9">
    <source>
        <dbReference type="EMBL" id="GFO41352.1"/>
    </source>
</evidence>
<dbReference type="Proteomes" id="UP000735302">
    <property type="component" value="Unassembled WGS sequence"/>
</dbReference>
<evidence type="ECO:0000256" key="1">
    <source>
        <dbReference type="ARBA" id="ARBA00004123"/>
    </source>
</evidence>
<dbReference type="GO" id="GO:0000070">
    <property type="term" value="P:mitotic sister chromatid segregation"/>
    <property type="evidence" value="ECO:0007669"/>
    <property type="project" value="TreeGrafter"/>
</dbReference>
<reference evidence="9 10" key="1">
    <citation type="journal article" date="2021" name="Elife">
        <title>Chloroplast acquisition without the gene transfer in kleptoplastic sea slugs, Plakobranchus ocellatus.</title>
        <authorList>
            <person name="Maeda T."/>
            <person name="Takahashi S."/>
            <person name="Yoshida T."/>
            <person name="Shimamura S."/>
            <person name="Takaki Y."/>
            <person name="Nagai Y."/>
            <person name="Toyoda A."/>
            <person name="Suzuki Y."/>
            <person name="Arimoto A."/>
            <person name="Ishii H."/>
            <person name="Satoh N."/>
            <person name="Nishiyama T."/>
            <person name="Hasebe M."/>
            <person name="Maruyama T."/>
            <person name="Minagawa J."/>
            <person name="Obokata J."/>
            <person name="Shigenobu S."/>
        </authorList>
    </citation>
    <scope>NUCLEOTIDE SEQUENCE [LARGE SCALE GENOMIC DNA]</scope>
</reference>
<evidence type="ECO:0000256" key="2">
    <source>
        <dbReference type="ARBA" id="ARBA00004584"/>
    </source>
</evidence>
<keyword evidence="4" id="KW-0158">Chromosome</keyword>
<dbReference type="PANTHER" id="PTHR14401">
    <property type="entry name" value="CENTROMERE PROTEIN K"/>
    <property type="match status" value="1"/>
</dbReference>
<gene>
    <name evidence="9" type="ORF">PoB_006785700</name>
</gene>